<dbReference type="AlphaFoldDB" id="A0A9N8P826"/>
<evidence type="ECO:0000313" key="3">
    <source>
        <dbReference type="Proteomes" id="UP000716446"/>
    </source>
</evidence>
<dbReference type="EMBL" id="CAIJEN010000004">
    <property type="protein sequence ID" value="CAD0085280.1"/>
    <property type="molecule type" value="Genomic_DNA"/>
</dbReference>
<feature type="region of interest" description="Disordered" evidence="1">
    <location>
        <begin position="284"/>
        <end position="306"/>
    </location>
</feature>
<protein>
    <submittedName>
        <fullName evidence="2">Uncharacterized protein</fullName>
    </submittedName>
</protein>
<name>A0A9N8P826_9PEZI</name>
<keyword evidence="3" id="KW-1185">Reference proteome</keyword>
<feature type="non-terminal residue" evidence="2">
    <location>
        <position position="359"/>
    </location>
</feature>
<comment type="caution">
    <text evidence="2">The sequence shown here is derived from an EMBL/GenBank/DDBJ whole genome shotgun (WGS) entry which is preliminary data.</text>
</comment>
<evidence type="ECO:0000256" key="1">
    <source>
        <dbReference type="SAM" id="MobiDB-lite"/>
    </source>
</evidence>
<sequence>MDRDLHTHVHITPSFPFELHYIKALYLNHQYKECARRCEDLLCHNQDEPAHVVFLNFYGALSHEGLAKIMYVYSVWRLPRISAAESAYNKALDACSEAEHRLEESSTLSLPGFALDHPVPHLAASNSIHVRKRSNKPSLAHFGPGLDSSHTKSSKHAKRVNFSWSRSFTPLSCATIKAIQYSVCQDMMSPLEDPFTVSPSESSSGGTSAQDTPIKTDHLSANGSKDVFDSPHPPTPTPSYRSVQPSVSRAHATYLAHLAALHDQLTTHFQQLLELKQSTIAEQEERVRRQSGSTSSASNTKTNTKLPQSRSFWSFKDAEVEKKEKLARIEEGRAKGWKTARFEPKRYTELAENALAELE</sequence>
<feature type="compositionally biased region" description="Polar residues" evidence="1">
    <location>
        <begin position="209"/>
        <end position="223"/>
    </location>
</feature>
<reference evidence="2" key="1">
    <citation type="submission" date="2020-06" db="EMBL/GenBank/DDBJ databases">
        <authorList>
            <person name="Onetto C."/>
        </authorList>
    </citation>
    <scope>NUCLEOTIDE SEQUENCE</scope>
</reference>
<gene>
    <name evidence="2" type="ORF">AWRI4619_LOCUS3723</name>
</gene>
<feature type="compositionally biased region" description="Low complexity" evidence="1">
    <location>
        <begin position="293"/>
        <end position="305"/>
    </location>
</feature>
<evidence type="ECO:0000313" key="2">
    <source>
        <dbReference type="EMBL" id="CAD0085280.1"/>
    </source>
</evidence>
<dbReference type="Proteomes" id="UP000716446">
    <property type="component" value="Unassembled WGS sequence"/>
</dbReference>
<accession>A0A9N8P826</accession>
<proteinExistence type="predicted"/>
<organism evidence="2 3">
    <name type="scientific">Aureobasidium vineae</name>
    <dbReference type="NCBI Taxonomy" id="2773715"/>
    <lineage>
        <taxon>Eukaryota</taxon>
        <taxon>Fungi</taxon>
        <taxon>Dikarya</taxon>
        <taxon>Ascomycota</taxon>
        <taxon>Pezizomycotina</taxon>
        <taxon>Dothideomycetes</taxon>
        <taxon>Dothideomycetidae</taxon>
        <taxon>Dothideales</taxon>
        <taxon>Saccotheciaceae</taxon>
        <taxon>Aureobasidium</taxon>
    </lineage>
</organism>
<feature type="compositionally biased region" description="Low complexity" evidence="1">
    <location>
        <begin position="198"/>
        <end position="208"/>
    </location>
</feature>
<feature type="region of interest" description="Disordered" evidence="1">
    <location>
        <begin position="193"/>
        <end position="245"/>
    </location>
</feature>